<sequence>MTDETKYQAKTEELSARIKLLTAKQENFMKEVPKVDPANPTKGDGFELRITGGTLNFSKDFSTERTIYSKMENLKSMFTGGQEAIMEMSYWWPVTILSVKNEQVQVCLTGYENDPFKSCMWQNKSDLRLVKYPSSAEELKNLRVGVSSQKYEVRLFQKGGYAWVDCQIKELYEDGKVLVFIDSHARGKYAVDSVEVSRCQLRIVKNEELNGEGTLNLKNPSYFLSYCWRNSNDSYMKGEVPSCIGNADPRAIQAYLLKQADLLGWLDIQQLGRSGLFDDICAGLVKSRVVIACISDEYAKSENCCLEFEFAVKTMRIPVVPVIVGTGYEWKQTKIGFLIGDRDVIDLTLMGVNNNNNIFQEKIQEIARKVELLLEGGENENNGSAAFKSEVPLVDPKNPKVGEGFEILEMDNSLNFDEEFSQERTIYQKTGKFTDGKQAQLDVDYWWPVTIAEVKGKDILVNYTGYEDDKKWGQIWRRQNNLRAVKYSSPLPAVELALETNKKLEARLFQKGGYCWVPVRRAEKQTDGSVLVWFHTPKKPSKHDVDRVIVSPSQLRVISEEDEEEEEDAGEDESKISKLKLKSMNLKNRLHQ</sequence>
<feature type="domain" description="TIR" evidence="2">
    <location>
        <begin position="256"/>
        <end position="348"/>
    </location>
</feature>
<dbReference type="Pfam" id="PF13676">
    <property type="entry name" value="TIR_2"/>
    <property type="match status" value="1"/>
</dbReference>
<gene>
    <name evidence="3" type="ORF">NAES01612_LOCUS14302</name>
</gene>
<organism evidence="3">
    <name type="scientific">Paramoeba aestuarina</name>
    <dbReference type="NCBI Taxonomy" id="180227"/>
    <lineage>
        <taxon>Eukaryota</taxon>
        <taxon>Amoebozoa</taxon>
        <taxon>Discosea</taxon>
        <taxon>Flabellinia</taxon>
        <taxon>Dactylopodida</taxon>
        <taxon>Paramoebidae</taxon>
        <taxon>Paramoeba</taxon>
    </lineage>
</organism>
<accession>A0A7S4L190</accession>
<dbReference type="PANTHER" id="PTHR47508">
    <property type="entry name" value="SAM DOMAIN-CONTAINING PROTEIN-RELATED"/>
    <property type="match status" value="1"/>
</dbReference>
<name>A0A7S4L190_9EUKA</name>
<feature type="compositionally biased region" description="Acidic residues" evidence="1">
    <location>
        <begin position="560"/>
        <end position="571"/>
    </location>
</feature>
<evidence type="ECO:0000256" key="1">
    <source>
        <dbReference type="SAM" id="MobiDB-lite"/>
    </source>
</evidence>
<reference evidence="3" key="1">
    <citation type="submission" date="2021-01" db="EMBL/GenBank/DDBJ databases">
        <authorList>
            <person name="Corre E."/>
            <person name="Pelletier E."/>
            <person name="Niang G."/>
            <person name="Scheremetjew M."/>
            <person name="Finn R."/>
            <person name="Kale V."/>
            <person name="Holt S."/>
            <person name="Cochrane G."/>
            <person name="Meng A."/>
            <person name="Brown T."/>
            <person name="Cohen L."/>
        </authorList>
    </citation>
    <scope>NUCLEOTIDE SEQUENCE</scope>
    <source>
        <strain evidence="3">SoJaBio B1-5/56/2</strain>
    </source>
</reference>
<evidence type="ECO:0000313" key="3">
    <source>
        <dbReference type="EMBL" id="CAE2312017.1"/>
    </source>
</evidence>
<dbReference type="EMBL" id="HBKR01021965">
    <property type="protein sequence ID" value="CAE2312017.1"/>
    <property type="molecule type" value="Transcribed_RNA"/>
</dbReference>
<dbReference type="Gene3D" id="3.40.50.10140">
    <property type="entry name" value="Toll/interleukin-1 receptor homology (TIR) domain"/>
    <property type="match status" value="1"/>
</dbReference>
<feature type="region of interest" description="Disordered" evidence="1">
    <location>
        <begin position="556"/>
        <end position="576"/>
    </location>
</feature>
<dbReference type="AlphaFoldDB" id="A0A7S4L190"/>
<dbReference type="InterPro" id="IPR035897">
    <property type="entry name" value="Toll_tir_struct_dom_sf"/>
</dbReference>
<dbReference type="PANTHER" id="PTHR47508:SF1">
    <property type="entry name" value="NON-SPECIFIC SERINE_THREONINE PROTEIN KINASE"/>
    <property type="match status" value="1"/>
</dbReference>
<dbReference type="GO" id="GO:0007165">
    <property type="term" value="P:signal transduction"/>
    <property type="evidence" value="ECO:0007669"/>
    <property type="project" value="InterPro"/>
</dbReference>
<dbReference type="SUPFAM" id="SSF52200">
    <property type="entry name" value="Toll/Interleukin receptor TIR domain"/>
    <property type="match status" value="1"/>
</dbReference>
<dbReference type="InterPro" id="IPR000157">
    <property type="entry name" value="TIR_dom"/>
</dbReference>
<evidence type="ECO:0000259" key="2">
    <source>
        <dbReference type="Pfam" id="PF13676"/>
    </source>
</evidence>
<proteinExistence type="predicted"/>
<protein>
    <recommendedName>
        <fullName evidence="2">TIR domain-containing protein</fullName>
    </recommendedName>
</protein>